<keyword evidence="4 7" id="KW-0812">Transmembrane</keyword>
<comment type="subcellular location">
    <subcellularLocation>
        <location evidence="1 7">Cell membrane</location>
        <topology evidence="1 7">Multi-pass membrane protein</topology>
    </subcellularLocation>
</comment>
<dbReference type="SUPFAM" id="SSF161098">
    <property type="entry name" value="MetI-like"/>
    <property type="match status" value="1"/>
</dbReference>
<evidence type="ECO:0000313" key="10">
    <source>
        <dbReference type="EMBL" id="RAI28613.1"/>
    </source>
</evidence>
<feature type="transmembrane region" description="Helical" evidence="7">
    <location>
        <begin position="252"/>
        <end position="274"/>
    </location>
</feature>
<evidence type="ECO:0000256" key="2">
    <source>
        <dbReference type="ARBA" id="ARBA00022448"/>
    </source>
</evidence>
<evidence type="ECO:0000256" key="4">
    <source>
        <dbReference type="ARBA" id="ARBA00022692"/>
    </source>
</evidence>
<dbReference type="GO" id="GO:0055085">
    <property type="term" value="P:transmembrane transport"/>
    <property type="evidence" value="ECO:0007669"/>
    <property type="project" value="InterPro"/>
</dbReference>
<evidence type="ECO:0000256" key="5">
    <source>
        <dbReference type="ARBA" id="ARBA00022989"/>
    </source>
</evidence>
<keyword evidence="6 7" id="KW-0472">Membrane</keyword>
<feature type="domain" description="ABC transmembrane type-1" evidence="9">
    <location>
        <begin position="119"/>
        <end position="333"/>
    </location>
</feature>
<evidence type="ECO:0000259" key="9">
    <source>
        <dbReference type="PROSITE" id="PS50928"/>
    </source>
</evidence>
<dbReference type="GO" id="GO:0005886">
    <property type="term" value="C:plasma membrane"/>
    <property type="evidence" value="ECO:0007669"/>
    <property type="project" value="UniProtKB-SubCell"/>
</dbReference>
<keyword evidence="11" id="KW-1185">Reference proteome</keyword>
<feature type="transmembrane region" description="Helical" evidence="7">
    <location>
        <begin position="159"/>
        <end position="179"/>
    </location>
</feature>
<evidence type="ECO:0000313" key="11">
    <source>
        <dbReference type="Proteomes" id="UP000249299"/>
    </source>
</evidence>
<dbReference type="Pfam" id="PF00528">
    <property type="entry name" value="BPD_transp_1"/>
    <property type="match status" value="1"/>
</dbReference>
<evidence type="ECO:0000256" key="8">
    <source>
        <dbReference type="SAM" id="MobiDB-lite"/>
    </source>
</evidence>
<name>A0A327JT34_9HYPH</name>
<feature type="transmembrane region" description="Helical" evidence="7">
    <location>
        <begin position="122"/>
        <end position="147"/>
    </location>
</feature>
<gene>
    <name evidence="10" type="ORF">CH339_05670</name>
</gene>
<feature type="region of interest" description="Disordered" evidence="8">
    <location>
        <begin position="1"/>
        <end position="39"/>
    </location>
</feature>
<proteinExistence type="inferred from homology"/>
<dbReference type="PANTHER" id="PTHR30193">
    <property type="entry name" value="ABC TRANSPORTER PERMEASE PROTEIN"/>
    <property type="match status" value="1"/>
</dbReference>
<keyword evidence="2 7" id="KW-0813">Transport</keyword>
<accession>A0A327JT34</accession>
<dbReference type="Proteomes" id="UP000249299">
    <property type="component" value="Unassembled WGS sequence"/>
</dbReference>
<organism evidence="10 11">
    <name type="scientific">Rhodobium orientis</name>
    <dbReference type="NCBI Taxonomy" id="34017"/>
    <lineage>
        <taxon>Bacteria</taxon>
        <taxon>Pseudomonadati</taxon>
        <taxon>Pseudomonadota</taxon>
        <taxon>Alphaproteobacteria</taxon>
        <taxon>Hyphomicrobiales</taxon>
        <taxon>Rhodobiaceae</taxon>
        <taxon>Rhodobium</taxon>
    </lineage>
</organism>
<dbReference type="InterPro" id="IPR051393">
    <property type="entry name" value="ABC_transporter_permease"/>
</dbReference>
<evidence type="ECO:0000256" key="1">
    <source>
        <dbReference type="ARBA" id="ARBA00004651"/>
    </source>
</evidence>
<keyword evidence="5 7" id="KW-1133">Transmembrane helix</keyword>
<dbReference type="AlphaFoldDB" id="A0A327JT34"/>
<reference evidence="10 11" key="1">
    <citation type="submission" date="2017-07" db="EMBL/GenBank/DDBJ databases">
        <title>Draft Genome Sequences of Select Purple Nonsulfur Bacteria.</title>
        <authorList>
            <person name="Lasarre B."/>
            <person name="Mckinlay J.B."/>
        </authorList>
    </citation>
    <scope>NUCLEOTIDE SEQUENCE [LARGE SCALE GENOMIC DNA]</scope>
    <source>
        <strain evidence="10 11">DSM 11290</strain>
    </source>
</reference>
<dbReference type="Gene3D" id="1.10.3720.10">
    <property type="entry name" value="MetI-like"/>
    <property type="match status" value="1"/>
</dbReference>
<dbReference type="InterPro" id="IPR035906">
    <property type="entry name" value="MetI-like_sf"/>
</dbReference>
<protein>
    <recommendedName>
        <fullName evidence="9">ABC transmembrane type-1 domain-containing protein</fullName>
    </recommendedName>
</protein>
<comment type="similarity">
    <text evidence="7">Belongs to the binding-protein-dependent transport system permease family.</text>
</comment>
<comment type="caution">
    <text evidence="10">The sequence shown here is derived from an EMBL/GenBank/DDBJ whole genome shotgun (WGS) entry which is preliminary data.</text>
</comment>
<dbReference type="CDD" id="cd06261">
    <property type="entry name" value="TM_PBP2"/>
    <property type="match status" value="1"/>
</dbReference>
<evidence type="ECO:0000256" key="6">
    <source>
        <dbReference type="ARBA" id="ARBA00023136"/>
    </source>
</evidence>
<evidence type="ECO:0000256" key="7">
    <source>
        <dbReference type="RuleBase" id="RU363032"/>
    </source>
</evidence>
<feature type="transmembrane region" description="Helical" evidence="7">
    <location>
        <begin position="314"/>
        <end position="337"/>
    </location>
</feature>
<dbReference type="InterPro" id="IPR000515">
    <property type="entry name" value="MetI-like"/>
</dbReference>
<sequence>MQRPADAGKAPLASATPNEPSGNAPAKGPAERETPMSASEITIARPASRRLARSKDRMERLMFLVPAGVYLVALTIFPFVYSVYLSLHQAKLTKLHRMRFIGFDNYAELFTDSLFLDACRNIAVLTVASITVEILIGFFAAKVFFSLRETRIGAVLRSASIMPMMITPICIGLIFSYIFNPNLGIANFLLGEIGISPLGWFSDPSLALATVILINSWQWTPFMMLLMLAGLMSIPAEQYEAAEIEGAKWYHIAAWIEIPAIRGIVLVGIILRVIDNLRLFDIVYVTTRGGPGSSTEIVTFFAYKQDFQYFQVGYGSAAAVVILFASVIITAITVKYLRSAEDD</sequence>
<dbReference type="EMBL" id="NPEV01000008">
    <property type="protein sequence ID" value="RAI28613.1"/>
    <property type="molecule type" value="Genomic_DNA"/>
</dbReference>
<keyword evidence="3" id="KW-1003">Cell membrane</keyword>
<dbReference type="OrthoDB" id="9801818at2"/>
<feature type="transmembrane region" description="Helical" evidence="7">
    <location>
        <begin position="61"/>
        <end position="84"/>
    </location>
</feature>
<dbReference type="PROSITE" id="PS50928">
    <property type="entry name" value="ABC_TM1"/>
    <property type="match status" value="1"/>
</dbReference>
<dbReference type="PANTHER" id="PTHR30193:SF37">
    <property type="entry name" value="INNER MEMBRANE ABC TRANSPORTER PERMEASE PROTEIN YCJO"/>
    <property type="match status" value="1"/>
</dbReference>
<evidence type="ECO:0000256" key="3">
    <source>
        <dbReference type="ARBA" id="ARBA00022475"/>
    </source>
</evidence>